<dbReference type="AlphaFoldDB" id="A0A091DIT1"/>
<keyword evidence="3" id="KW-1185">Reference proteome</keyword>
<gene>
    <name evidence="2" type="ORF">H920_06613</name>
</gene>
<name>A0A091DIT1_FUKDA</name>
<reference evidence="2 3" key="1">
    <citation type="submission" date="2013-11" db="EMBL/GenBank/DDBJ databases">
        <title>The Damaraland mole rat (Fukomys damarensis) genome and evolution of African mole rats.</title>
        <authorList>
            <person name="Gladyshev V.N."/>
            <person name="Fang X."/>
        </authorList>
    </citation>
    <scope>NUCLEOTIDE SEQUENCE [LARGE SCALE GENOMIC DNA]</scope>
    <source>
        <tissue evidence="2">Liver</tissue>
    </source>
</reference>
<evidence type="ECO:0000256" key="1">
    <source>
        <dbReference type="SAM" id="MobiDB-lite"/>
    </source>
</evidence>
<protein>
    <submittedName>
        <fullName evidence="2">Uncharacterized protein</fullName>
    </submittedName>
</protein>
<evidence type="ECO:0000313" key="2">
    <source>
        <dbReference type="EMBL" id="KFO32044.1"/>
    </source>
</evidence>
<sequence>MGWVTLKVEEEDDDDDDEEEKEEEEERERDQELVIFQSLEGKKAPFSATCCPVLEPSLPQRPPSSDDGSLAMGPTDANVAQLEGSNNKHVIRRLDPTEKKGEKIRREKLERVGVGREKNMLSEMVDGY</sequence>
<dbReference type="EMBL" id="KN122228">
    <property type="protein sequence ID" value="KFO32044.1"/>
    <property type="molecule type" value="Genomic_DNA"/>
</dbReference>
<accession>A0A091DIT1</accession>
<dbReference type="Proteomes" id="UP000028990">
    <property type="component" value="Unassembled WGS sequence"/>
</dbReference>
<organism evidence="2 3">
    <name type="scientific">Fukomys damarensis</name>
    <name type="common">Damaraland mole rat</name>
    <name type="synonym">Cryptomys damarensis</name>
    <dbReference type="NCBI Taxonomy" id="885580"/>
    <lineage>
        <taxon>Eukaryota</taxon>
        <taxon>Metazoa</taxon>
        <taxon>Chordata</taxon>
        <taxon>Craniata</taxon>
        <taxon>Vertebrata</taxon>
        <taxon>Euteleostomi</taxon>
        <taxon>Mammalia</taxon>
        <taxon>Eutheria</taxon>
        <taxon>Euarchontoglires</taxon>
        <taxon>Glires</taxon>
        <taxon>Rodentia</taxon>
        <taxon>Hystricomorpha</taxon>
        <taxon>Bathyergidae</taxon>
        <taxon>Fukomys</taxon>
    </lineage>
</organism>
<evidence type="ECO:0000313" key="3">
    <source>
        <dbReference type="Proteomes" id="UP000028990"/>
    </source>
</evidence>
<feature type="compositionally biased region" description="Acidic residues" evidence="1">
    <location>
        <begin position="9"/>
        <end position="27"/>
    </location>
</feature>
<feature type="region of interest" description="Disordered" evidence="1">
    <location>
        <begin position="1"/>
        <end position="31"/>
    </location>
</feature>
<proteinExistence type="predicted"/>
<feature type="region of interest" description="Disordered" evidence="1">
    <location>
        <begin position="55"/>
        <end position="75"/>
    </location>
</feature>